<proteinExistence type="predicted"/>
<dbReference type="PANTHER" id="PTHR47723">
    <property type="entry name" value="OS05G0353850 PROTEIN"/>
    <property type="match status" value="1"/>
</dbReference>
<dbReference type="InterPro" id="IPR053151">
    <property type="entry name" value="RNase_H-like"/>
</dbReference>
<sequence length="350" mass="38277">MVSPVDQPRVGAPVVSVPSAQHVPRSVSGPAISPPSGHFLSESPGSSYFKPDTSPSPGNVSLSTHFASRSTSSPLPILFPVPSSKISSSNSLINCHPMQTRSQEDGGMLRNENGYGAVSNGAVGLNLPDMVSSIIGQDGTWNLSVCRLGLPDSVKQAIEAVLLQYFVNGDTWDFCYCCSGCGFTMESMEHILCEYRFAKEIRVAMRVETLQLDFYTTPFLVWLEAWKRLPLEYCILNTDSAMRTGRQLAIAGGLLRNERGEWLHGFMSKIGVTDNLQVELWVVREGFRTAKGLDVTSLILKLDVLWVLNLLSRPLDIFIEDCLLLIQKGHGGGLCFLIGIAEQFANVFAC</sequence>
<feature type="compositionally biased region" description="Polar residues" evidence="1">
    <location>
        <begin position="53"/>
        <end position="65"/>
    </location>
</feature>
<evidence type="ECO:0000313" key="3">
    <source>
        <dbReference type="EMBL" id="KAK5793518.1"/>
    </source>
</evidence>
<dbReference type="InterPro" id="IPR002156">
    <property type="entry name" value="RNaseH_domain"/>
</dbReference>
<comment type="caution">
    <text evidence="3">The sequence shown here is derived from an EMBL/GenBank/DDBJ whole genome shotgun (WGS) entry which is preliminary data.</text>
</comment>
<evidence type="ECO:0000256" key="1">
    <source>
        <dbReference type="SAM" id="MobiDB-lite"/>
    </source>
</evidence>
<evidence type="ECO:0000313" key="4">
    <source>
        <dbReference type="Proteomes" id="UP001358586"/>
    </source>
</evidence>
<gene>
    <name evidence="3" type="ORF">PVK06_034668</name>
</gene>
<keyword evidence="4" id="KW-1185">Reference proteome</keyword>
<organism evidence="3 4">
    <name type="scientific">Gossypium arboreum</name>
    <name type="common">Tree cotton</name>
    <name type="synonym">Gossypium nanking</name>
    <dbReference type="NCBI Taxonomy" id="29729"/>
    <lineage>
        <taxon>Eukaryota</taxon>
        <taxon>Viridiplantae</taxon>
        <taxon>Streptophyta</taxon>
        <taxon>Embryophyta</taxon>
        <taxon>Tracheophyta</taxon>
        <taxon>Spermatophyta</taxon>
        <taxon>Magnoliopsida</taxon>
        <taxon>eudicotyledons</taxon>
        <taxon>Gunneridae</taxon>
        <taxon>Pentapetalae</taxon>
        <taxon>rosids</taxon>
        <taxon>malvids</taxon>
        <taxon>Malvales</taxon>
        <taxon>Malvaceae</taxon>
        <taxon>Malvoideae</taxon>
        <taxon>Gossypium</taxon>
    </lineage>
</organism>
<dbReference type="PANTHER" id="PTHR47723:SF19">
    <property type="entry name" value="POLYNUCLEOTIDYL TRANSFERASE, RIBONUCLEASE H-LIKE SUPERFAMILY PROTEIN"/>
    <property type="match status" value="1"/>
</dbReference>
<name>A0ABR0NHV7_GOSAR</name>
<dbReference type="InterPro" id="IPR044730">
    <property type="entry name" value="RNase_H-like_dom_plant"/>
</dbReference>
<dbReference type="Proteomes" id="UP001358586">
    <property type="component" value="Chromosome 10"/>
</dbReference>
<feature type="domain" description="RNase H type-1" evidence="2">
    <location>
        <begin position="237"/>
        <end position="312"/>
    </location>
</feature>
<dbReference type="CDD" id="cd06222">
    <property type="entry name" value="RNase_H_like"/>
    <property type="match status" value="1"/>
</dbReference>
<reference evidence="3 4" key="1">
    <citation type="submission" date="2023-03" db="EMBL/GenBank/DDBJ databases">
        <title>WGS of Gossypium arboreum.</title>
        <authorList>
            <person name="Yu D."/>
        </authorList>
    </citation>
    <scope>NUCLEOTIDE SEQUENCE [LARGE SCALE GENOMIC DNA]</scope>
    <source>
        <tissue evidence="3">Leaf</tissue>
    </source>
</reference>
<dbReference type="EMBL" id="JARKNE010000010">
    <property type="protein sequence ID" value="KAK5793518.1"/>
    <property type="molecule type" value="Genomic_DNA"/>
</dbReference>
<dbReference type="Pfam" id="PF13456">
    <property type="entry name" value="RVT_3"/>
    <property type="match status" value="1"/>
</dbReference>
<dbReference type="InterPro" id="IPR012337">
    <property type="entry name" value="RNaseH-like_sf"/>
</dbReference>
<dbReference type="Gene3D" id="3.30.420.10">
    <property type="entry name" value="Ribonuclease H-like superfamily/Ribonuclease H"/>
    <property type="match status" value="1"/>
</dbReference>
<accession>A0ABR0NHV7</accession>
<protein>
    <recommendedName>
        <fullName evidence="2">RNase H type-1 domain-containing protein</fullName>
    </recommendedName>
</protein>
<feature type="region of interest" description="Disordered" evidence="1">
    <location>
        <begin position="1"/>
        <end position="65"/>
    </location>
</feature>
<evidence type="ECO:0000259" key="2">
    <source>
        <dbReference type="Pfam" id="PF13456"/>
    </source>
</evidence>
<dbReference type="SUPFAM" id="SSF53098">
    <property type="entry name" value="Ribonuclease H-like"/>
    <property type="match status" value="1"/>
</dbReference>
<dbReference type="InterPro" id="IPR036397">
    <property type="entry name" value="RNaseH_sf"/>
</dbReference>